<proteinExistence type="predicted"/>
<evidence type="ECO:0000313" key="3">
    <source>
        <dbReference type="Proteomes" id="UP001219568"/>
    </source>
</evidence>
<reference evidence="2" key="1">
    <citation type="journal article" date="2023" name="IMA Fungus">
        <title>Comparative genomic study of the Penicillium genus elucidates a diverse pangenome and 15 lateral gene transfer events.</title>
        <authorList>
            <person name="Petersen C."/>
            <person name="Sorensen T."/>
            <person name="Nielsen M.R."/>
            <person name="Sondergaard T.E."/>
            <person name="Sorensen J.L."/>
            <person name="Fitzpatrick D.A."/>
            <person name="Frisvad J.C."/>
            <person name="Nielsen K.L."/>
        </authorList>
    </citation>
    <scope>NUCLEOTIDE SEQUENCE</scope>
    <source>
        <strain evidence="2">IBT 15450</strain>
    </source>
</reference>
<accession>A0AAD6I3E8</accession>
<protein>
    <submittedName>
        <fullName evidence="2">Uncharacterized protein</fullName>
    </submittedName>
</protein>
<feature type="chain" id="PRO_5042081955" evidence="1">
    <location>
        <begin position="21"/>
        <end position="238"/>
    </location>
</feature>
<name>A0AAD6I3E8_PENCN</name>
<dbReference type="EMBL" id="JAQJZL010000014">
    <property type="protein sequence ID" value="KAJ6029917.1"/>
    <property type="molecule type" value="Genomic_DNA"/>
</dbReference>
<evidence type="ECO:0000313" key="2">
    <source>
        <dbReference type="EMBL" id="KAJ6029917.1"/>
    </source>
</evidence>
<dbReference type="Proteomes" id="UP001219568">
    <property type="component" value="Unassembled WGS sequence"/>
</dbReference>
<feature type="signal peptide" evidence="1">
    <location>
        <begin position="1"/>
        <end position="20"/>
    </location>
</feature>
<gene>
    <name evidence="2" type="ORF">N7460_010183</name>
</gene>
<keyword evidence="3" id="KW-1185">Reference proteome</keyword>
<reference evidence="2" key="2">
    <citation type="submission" date="2023-01" db="EMBL/GenBank/DDBJ databases">
        <authorList>
            <person name="Petersen C."/>
        </authorList>
    </citation>
    <scope>NUCLEOTIDE SEQUENCE</scope>
    <source>
        <strain evidence="2">IBT 15450</strain>
    </source>
</reference>
<evidence type="ECO:0000256" key="1">
    <source>
        <dbReference type="SAM" id="SignalP"/>
    </source>
</evidence>
<dbReference type="AlphaFoldDB" id="A0AAD6I3E8"/>
<comment type="caution">
    <text evidence="2">The sequence shown here is derived from an EMBL/GenBank/DDBJ whole genome shotgun (WGS) entry which is preliminary data.</text>
</comment>
<organism evidence="2 3">
    <name type="scientific">Penicillium canescens</name>
    <dbReference type="NCBI Taxonomy" id="5083"/>
    <lineage>
        <taxon>Eukaryota</taxon>
        <taxon>Fungi</taxon>
        <taxon>Dikarya</taxon>
        <taxon>Ascomycota</taxon>
        <taxon>Pezizomycotina</taxon>
        <taxon>Eurotiomycetes</taxon>
        <taxon>Eurotiomycetidae</taxon>
        <taxon>Eurotiales</taxon>
        <taxon>Aspergillaceae</taxon>
        <taxon>Penicillium</taxon>
    </lineage>
</organism>
<keyword evidence="1" id="KW-0732">Signal</keyword>
<sequence>MKIAFIFLGILTFFSRTIFAQKAGGSKLAHSYEAIYLYYGYLVDVQVNKNSRTIGAQCEPTGGRAVCTVWEFIRSIQTPFDAGALGDGGKIGAVTLPGDLKELANTMVEKNFNRYNDIAEREQDLLQAKKEAVRGEWGPEFMRNIKEKQVVLEGGLATFSDIDWYATAVANAEQTKKEMLPILAGFKDFARHMSEDSQVDKTTRDHLRIVQSIVFAASLTRWVAWPPARPGNYRLLDM</sequence>